<accession>A0ACB5R316</accession>
<keyword evidence="2" id="KW-1185">Reference proteome</keyword>
<reference evidence="1" key="1">
    <citation type="submission" date="2021-09" db="EMBL/GenBank/DDBJ databases">
        <title>Isolation and characterization of 3-chlorobenzoate degrading bacteria from soils in Shizuoka.</title>
        <authorList>
            <person name="Ifat A."/>
            <person name="Ogawa N."/>
            <person name="Kimbara K."/>
            <person name="Moriuchi R."/>
            <person name="Dohra H."/>
            <person name="Shintani M."/>
        </authorList>
    </citation>
    <scope>NUCLEOTIDE SEQUENCE</scope>
    <source>
        <strain evidence="1">19CS2-2</strain>
    </source>
</reference>
<gene>
    <name evidence="1" type="ORF">CBA19CS22_34425</name>
</gene>
<name>A0ACB5R316_9BURK</name>
<evidence type="ECO:0000313" key="2">
    <source>
        <dbReference type="Proteomes" id="UP001055013"/>
    </source>
</evidence>
<comment type="caution">
    <text evidence="1">The sequence shown here is derived from an EMBL/GenBank/DDBJ whole genome shotgun (WGS) entry which is preliminary data.</text>
</comment>
<organism evidence="1 2">
    <name type="scientific">Caballeronia novacaledonica</name>
    <dbReference type="NCBI Taxonomy" id="1544861"/>
    <lineage>
        <taxon>Bacteria</taxon>
        <taxon>Pseudomonadati</taxon>
        <taxon>Pseudomonadota</taxon>
        <taxon>Betaproteobacteria</taxon>
        <taxon>Burkholderiales</taxon>
        <taxon>Burkholderiaceae</taxon>
        <taxon>Caballeronia</taxon>
    </lineage>
</organism>
<evidence type="ECO:0000313" key="1">
    <source>
        <dbReference type="EMBL" id="GJH21749.1"/>
    </source>
</evidence>
<protein>
    <submittedName>
        <fullName evidence="1">Phosphotransferase</fullName>
    </submittedName>
</protein>
<dbReference type="Proteomes" id="UP001055013">
    <property type="component" value="Unassembled WGS sequence"/>
</dbReference>
<sequence length="326" mass="36538">MMTDSFEALRLAMAEEQLTSTLRLRLARAVEIKLIGGTVGRTTVYRVNSDELVAKVFHHAPQIKQRRELTAYAFLSTADLPIARLLDSGILPCGAPWILLSCLRGTPVSEIKKRAPDVVAQMSDVMAGTLASLHRLPADASLLFVREHALSVLLQERIAKYARFATWAAEADLPERSLFQAAWSLMQRLRLDDRAGWARKGVFVHGDFSTRNLLAESTDGDIEMTGLLDFERARLGDPAEDLCATYLEDFCWNDRGWAHFLEAYRQRSSEDRGLGLRFVYFFIGHVCEIATWAPGKDDAYYQAGLRALEALLEDHVLLRALPASRA</sequence>
<dbReference type="EMBL" id="BPUR01000031">
    <property type="protein sequence ID" value="GJH21749.1"/>
    <property type="molecule type" value="Genomic_DNA"/>
</dbReference>
<proteinExistence type="predicted"/>